<evidence type="ECO:0000256" key="1">
    <source>
        <dbReference type="SAM" id="MobiDB-lite"/>
    </source>
</evidence>
<evidence type="ECO:0000313" key="2">
    <source>
        <dbReference type="EMBL" id="SDG70392.1"/>
    </source>
</evidence>
<comment type="caution">
    <text evidence="2">The sequence shown here is derived from an EMBL/GenBank/DDBJ whole genome shotgun (WGS) entry which is preliminary data.</text>
</comment>
<keyword evidence="3" id="KW-1185">Reference proteome</keyword>
<feature type="compositionally biased region" description="Low complexity" evidence="1">
    <location>
        <begin position="33"/>
        <end position="47"/>
    </location>
</feature>
<protein>
    <recommendedName>
        <fullName evidence="4">Glycine zipper family protein</fullName>
    </recommendedName>
</protein>
<feature type="region of interest" description="Disordered" evidence="1">
    <location>
        <begin position="33"/>
        <end position="56"/>
    </location>
</feature>
<dbReference type="RefSeq" id="WP_091857876.1">
    <property type="nucleotide sequence ID" value="NZ_FNBZ01000005.1"/>
</dbReference>
<reference evidence="2 3" key="1">
    <citation type="submission" date="2016-10" db="EMBL/GenBank/DDBJ databases">
        <authorList>
            <person name="Varghese N."/>
            <person name="Submissions S."/>
        </authorList>
    </citation>
    <scope>NUCLEOTIDE SEQUENCE [LARGE SCALE GENOMIC DNA]</scope>
    <source>
        <strain evidence="2 3">DSM 26672</strain>
    </source>
</reference>
<dbReference type="Proteomes" id="UP000199468">
    <property type="component" value="Unassembled WGS sequence"/>
</dbReference>
<sequence length="179" mass="18397">MRVFVAALLALNVGACNQTVQSEGPEPVAAALPAAPALPPEGQGPQLASSAAGATVPMEDPGTSVYEPLVDMHRVNPDRYQRDLTACRQQAAPQLAAIKRATQQQQTGTAIAVAGTLASYIPVPGFRQAHVLASAANAVQSVGGATAESGAAAVEKASSDYALVVDSCLTHKRYKLLRP</sequence>
<accession>A0ABY0P154</accession>
<organism evidence="2 3">
    <name type="scientific">Bosea robiniae</name>
    <dbReference type="NCBI Taxonomy" id="1036780"/>
    <lineage>
        <taxon>Bacteria</taxon>
        <taxon>Pseudomonadati</taxon>
        <taxon>Pseudomonadota</taxon>
        <taxon>Alphaproteobacteria</taxon>
        <taxon>Hyphomicrobiales</taxon>
        <taxon>Boseaceae</taxon>
        <taxon>Bosea</taxon>
    </lineage>
</organism>
<gene>
    <name evidence="2" type="ORF">SAMN05421844_10523</name>
</gene>
<proteinExistence type="predicted"/>
<evidence type="ECO:0000313" key="3">
    <source>
        <dbReference type="Proteomes" id="UP000199468"/>
    </source>
</evidence>
<name>A0ABY0P154_9HYPH</name>
<dbReference type="EMBL" id="FNBZ01000005">
    <property type="protein sequence ID" value="SDG70392.1"/>
    <property type="molecule type" value="Genomic_DNA"/>
</dbReference>
<evidence type="ECO:0008006" key="4">
    <source>
        <dbReference type="Google" id="ProtNLM"/>
    </source>
</evidence>